<organism evidence="2">
    <name type="scientific">Arundo donax</name>
    <name type="common">Giant reed</name>
    <name type="synonym">Donax arundinaceus</name>
    <dbReference type="NCBI Taxonomy" id="35708"/>
    <lineage>
        <taxon>Eukaryota</taxon>
        <taxon>Viridiplantae</taxon>
        <taxon>Streptophyta</taxon>
        <taxon>Embryophyta</taxon>
        <taxon>Tracheophyta</taxon>
        <taxon>Spermatophyta</taxon>
        <taxon>Magnoliopsida</taxon>
        <taxon>Liliopsida</taxon>
        <taxon>Poales</taxon>
        <taxon>Poaceae</taxon>
        <taxon>PACMAD clade</taxon>
        <taxon>Arundinoideae</taxon>
        <taxon>Arundineae</taxon>
        <taxon>Arundo</taxon>
    </lineage>
</organism>
<reference evidence="2" key="2">
    <citation type="journal article" date="2015" name="Data Brief">
        <title>Shoot transcriptome of the giant reed, Arundo donax.</title>
        <authorList>
            <person name="Barrero R.A."/>
            <person name="Guerrero F.D."/>
            <person name="Moolhuijzen P."/>
            <person name="Goolsby J.A."/>
            <person name="Tidwell J."/>
            <person name="Bellgard S.E."/>
            <person name="Bellgard M.I."/>
        </authorList>
    </citation>
    <scope>NUCLEOTIDE SEQUENCE</scope>
    <source>
        <tissue evidence="2">Shoot tissue taken approximately 20 cm above the soil surface</tissue>
    </source>
</reference>
<evidence type="ECO:0008006" key="3">
    <source>
        <dbReference type="Google" id="ProtNLM"/>
    </source>
</evidence>
<evidence type="ECO:0000313" key="2">
    <source>
        <dbReference type="EMBL" id="JAE15393.1"/>
    </source>
</evidence>
<keyword evidence="1" id="KW-0812">Transmembrane</keyword>
<sequence>MGRRAGDRTAAEASRNGRFLQEAAFLLRVSVSSLFSLAFFFSFFRGDF</sequence>
<name>A0A0A9G423_ARUDO</name>
<feature type="transmembrane region" description="Helical" evidence="1">
    <location>
        <begin position="25"/>
        <end position="44"/>
    </location>
</feature>
<accession>A0A0A9G423</accession>
<reference evidence="2" key="1">
    <citation type="submission" date="2014-09" db="EMBL/GenBank/DDBJ databases">
        <authorList>
            <person name="Magalhaes I.L.F."/>
            <person name="Oliveira U."/>
            <person name="Santos F.R."/>
            <person name="Vidigal T.H.D.A."/>
            <person name="Brescovit A.D."/>
            <person name="Santos A.J."/>
        </authorList>
    </citation>
    <scope>NUCLEOTIDE SEQUENCE</scope>
    <source>
        <tissue evidence="2">Shoot tissue taken approximately 20 cm above the soil surface</tissue>
    </source>
</reference>
<dbReference type="AlphaFoldDB" id="A0A0A9G423"/>
<protein>
    <recommendedName>
        <fullName evidence="3">Transmembrane protein</fullName>
    </recommendedName>
</protein>
<keyword evidence="1" id="KW-1133">Transmembrane helix</keyword>
<proteinExistence type="predicted"/>
<keyword evidence="1" id="KW-0472">Membrane</keyword>
<dbReference type="EMBL" id="GBRH01182503">
    <property type="protein sequence ID" value="JAE15393.1"/>
    <property type="molecule type" value="Transcribed_RNA"/>
</dbReference>
<evidence type="ECO:0000256" key="1">
    <source>
        <dbReference type="SAM" id="Phobius"/>
    </source>
</evidence>